<accession>A0A543A076</accession>
<comment type="caution">
    <text evidence="1">The sequence shown here is derived from an EMBL/GenBank/DDBJ whole genome shotgun (WGS) entry which is preliminary data.</text>
</comment>
<dbReference type="RefSeq" id="WP_141868066.1">
    <property type="nucleotide sequence ID" value="NZ_BAABAN010000017.1"/>
</dbReference>
<dbReference type="Proteomes" id="UP000319746">
    <property type="component" value="Unassembled WGS sequence"/>
</dbReference>
<protein>
    <submittedName>
        <fullName evidence="1">Uncharacterized protein DUF429</fullName>
    </submittedName>
</protein>
<sequence>MRVCGVDLAAEPKNTGLALLHDDGTQIALESVVVGVVDDHVIETVQDVEYTGVDVPFGWPQPFAAFVEEHAKQTLPPPATTGPTWRRELALRTTDREVHRATGLTPLSVSANLIAYPAFRWAGIEARLRDQQIDVSRDGSGAVAEVYPAAALYRWGLPHTGYKGTQRAAIRQQIMTGLTQRFPTLDWNGYAALVVANDNALDAIIAGLVSHQIRRGQCEGPPLRYRETAQIEGWIWLPQRSDR</sequence>
<evidence type="ECO:0000313" key="1">
    <source>
        <dbReference type="EMBL" id="TQL65991.1"/>
    </source>
</evidence>
<gene>
    <name evidence="1" type="ORF">FB556_2468</name>
</gene>
<dbReference type="Pfam" id="PF04250">
    <property type="entry name" value="DUF429"/>
    <property type="match status" value="1"/>
</dbReference>
<keyword evidence="2" id="KW-1185">Reference proteome</keyword>
<reference evidence="1 2" key="1">
    <citation type="submission" date="2019-06" db="EMBL/GenBank/DDBJ databases">
        <title>Sequencing the genomes of 1000 actinobacteria strains.</title>
        <authorList>
            <person name="Klenk H.-P."/>
        </authorList>
    </citation>
    <scope>NUCLEOTIDE SEQUENCE [LARGE SCALE GENOMIC DNA]</scope>
    <source>
        <strain evidence="1 2">DSM 24083</strain>
    </source>
</reference>
<name>A0A543A076_9MICC</name>
<dbReference type="InterPro" id="IPR007362">
    <property type="entry name" value="DUF429"/>
</dbReference>
<dbReference type="OrthoDB" id="4870479at2"/>
<organism evidence="1 2">
    <name type="scientific">Enteractinococcus coprophilus</name>
    <dbReference type="NCBI Taxonomy" id="1027633"/>
    <lineage>
        <taxon>Bacteria</taxon>
        <taxon>Bacillati</taxon>
        <taxon>Actinomycetota</taxon>
        <taxon>Actinomycetes</taxon>
        <taxon>Micrococcales</taxon>
        <taxon>Micrococcaceae</taxon>
    </lineage>
</organism>
<dbReference type="AlphaFoldDB" id="A0A543A076"/>
<proteinExistence type="predicted"/>
<evidence type="ECO:0000313" key="2">
    <source>
        <dbReference type="Proteomes" id="UP000319746"/>
    </source>
</evidence>
<dbReference type="EMBL" id="VFOU01000004">
    <property type="protein sequence ID" value="TQL65991.1"/>
    <property type="molecule type" value="Genomic_DNA"/>
</dbReference>